<evidence type="ECO:0000256" key="3">
    <source>
        <dbReference type="ARBA" id="ARBA00019015"/>
    </source>
</evidence>
<dbReference type="OrthoDB" id="9804559at2"/>
<dbReference type="RefSeq" id="WP_074672757.1">
    <property type="nucleotide sequence ID" value="NZ_FNQG01000009.1"/>
</dbReference>
<dbReference type="NCBIfam" id="TIGR03506">
    <property type="entry name" value="FlgEFG_subfam"/>
    <property type="match status" value="2"/>
</dbReference>
<dbReference type="InterPro" id="IPR011491">
    <property type="entry name" value="FlgE_D2"/>
</dbReference>
<proteinExistence type="inferred from homology"/>
<evidence type="ECO:0000256" key="1">
    <source>
        <dbReference type="ARBA" id="ARBA00004117"/>
    </source>
</evidence>
<evidence type="ECO:0000256" key="5">
    <source>
        <dbReference type="RuleBase" id="RU362116"/>
    </source>
</evidence>
<dbReference type="Pfam" id="PF00460">
    <property type="entry name" value="Flg_bb_rod"/>
    <property type="match status" value="1"/>
</dbReference>
<keyword evidence="10" id="KW-0966">Cell projection</keyword>
<dbReference type="InterPro" id="IPR010930">
    <property type="entry name" value="Flg_bb/hook_C_dom"/>
</dbReference>
<comment type="similarity">
    <text evidence="2 5">Belongs to the flagella basal body rod proteins family.</text>
</comment>
<dbReference type="PANTHER" id="PTHR30435:SF1">
    <property type="entry name" value="FLAGELLAR HOOK PROTEIN FLGE"/>
    <property type="match status" value="1"/>
</dbReference>
<gene>
    <name evidence="10" type="ORF">SAMN05660648_02234</name>
</gene>
<dbReference type="AlphaFoldDB" id="A0A1H3Z0T6"/>
<dbReference type="Pfam" id="PF22692">
    <property type="entry name" value="LlgE_F_G_D1"/>
    <property type="match status" value="1"/>
</dbReference>
<dbReference type="GO" id="GO:0005829">
    <property type="term" value="C:cytosol"/>
    <property type="evidence" value="ECO:0007669"/>
    <property type="project" value="TreeGrafter"/>
</dbReference>
<organism evidence="10 11">
    <name type="scientific">Selenomonas ruminantium</name>
    <dbReference type="NCBI Taxonomy" id="971"/>
    <lineage>
        <taxon>Bacteria</taxon>
        <taxon>Bacillati</taxon>
        <taxon>Bacillota</taxon>
        <taxon>Negativicutes</taxon>
        <taxon>Selenomonadales</taxon>
        <taxon>Selenomonadaceae</taxon>
        <taxon>Selenomonas</taxon>
    </lineage>
</organism>
<name>A0A1H3Z0T6_SELRU</name>
<dbReference type="GO" id="GO:0009425">
    <property type="term" value="C:bacterial-type flagellum basal body"/>
    <property type="evidence" value="ECO:0007669"/>
    <property type="project" value="UniProtKB-SubCell"/>
</dbReference>
<dbReference type="Proteomes" id="UP000183469">
    <property type="component" value="Unassembled WGS sequence"/>
</dbReference>
<comment type="subcellular location">
    <subcellularLocation>
        <location evidence="1 5">Bacterial flagellum basal body</location>
    </subcellularLocation>
</comment>
<dbReference type="GO" id="GO:0071978">
    <property type="term" value="P:bacterial-type flagellum-dependent swarming motility"/>
    <property type="evidence" value="ECO:0007669"/>
    <property type="project" value="TreeGrafter"/>
</dbReference>
<reference evidence="10 11" key="1">
    <citation type="submission" date="2016-10" db="EMBL/GenBank/DDBJ databases">
        <authorList>
            <person name="de Groot N.N."/>
        </authorList>
    </citation>
    <scope>NUCLEOTIDE SEQUENCE [LARGE SCALE GENOMIC DNA]</scope>
    <source>
        <strain evidence="10 11">DSM 2872</strain>
    </source>
</reference>
<feature type="domain" description="Flagellar hook protein FlgE D2" evidence="8">
    <location>
        <begin position="314"/>
        <end position="425"/>
    </location>
</feature>
<keyword evidence="4 5" id="KW-0975">Bacterial flagellum</keyword>
<feature type="domain" description="Flagellar hook protein FlgE/F/G-like D1" evidence="9">
    <location>
        <begin position="97"/>
        <end position="158"/>
    </location>
</feature>
<dbReference type="SUPFAM" id="SSF117143">
    <property type="entry name" value="Flagellar hook protein flgE"/>
    <property type="match status" value="2"/>
</dbReference>
<evidence type="ECO:0000313" key="11">
    <source>
        <dbReference type="Proteomes" id="UP000183469"/>
    </source>
</evidence>
<dbReference type="Pfam" id="PF07559">
    <property type="entry name" value="FlgE_D2"/>
    <property type="match status" value="1"/>
</dbReference>
<dbReference type="InterPro" id="IPR037058">
    <property type="entry name" value="Falgellar_hook_FlgE_sf"/>
</dbReference>
<dbReference type="InterPro" id="IPR001444">
    <property type="entry name" value="Flag_bb_rod_N"/>
</dbReference>
<dbReference type="InterPro" id="IPR020013">
    <property type="entry name" value="Flagellar_FlgE/F/G"/>
</dbReference>
<comment type="function">
    <text evidence="5">A flexible structure which links the flagellar filament to the drive apparatus in the basal body.</text>
</comment>
<evidence type="ECO:0000259" key="6">
    <source>
        <dbReference type="Pfam" id="PF00460"/>
    </source>
</evidence>
<sequence length="550" mass="57019">MMRSLFSGVSGLKGHQTRMDVIGNNIANVNAVGFKSSRVTFADTLSQTTSGASAPGETIGGTNPKQIGLGTGVASIDLLFTDGSVQSTGKNTDLCLSGNGLFIVKSGNETYYTRDGAFEFDAEGNYVLPGSGLFVQGWSASNGELNTTGAVGNITVKAGKSMAAAATTSASYENNLNSALPTITKISGGTASTIAIGDVSEDTPMTMTIGNTTYSVKTIDGDVDPNKKWTVKTDTAVGADSITINDGGTTDVICTLSSATTAKVDKDTSVTGLSTASTTYTASKDSAVSITLSDDTNVTQTSGVFQVGNSMPVTTTINVYDSLGNAHAVTVYFVETDPEKNKWKVTVGKDFTDTTNTDQKQEIKDDDGTITTVTMDDVELTFDENGKFKEGSGSAELTLKNGSSDMTVSISFSSLTQYAGSNTVKGNADGNAAGTLKSVSIDSSGVITGTYTNGLKQSEAQVAVAQFTNASGLTKTGSSLYQESNNSGTANVKTAIDLGVTITPSALEMSNVDIANEFSDMIITQRGFQSNSKVITVGDEMLETLINMKR</sequence>
<evidence type="ECO:0000259" key="8">
    <source>
        <dbReference type="Pfam" id="PF07559"/>
    </source>
</evidence>
<evidence type="ECO:0000256" key="2">
    <source>
        <dbReference type="ARBA" id="ARBA00009677"/>
    </source>
</evidence>
<accession>A0A1H3Z0T6</accession>
<dbReference type="InterPro" id="IPR037925">
    <property type="entry name" value="FlgE/F/G-like"/>
</dbReference>
<dbReference type="PANTHER" id="PTHR30435">
    <property type="entry name" value="FLAGELLAR PROTEIN"/>
    <property type="match status" value="1"/>
</dbReference>
<keyword evidence="10" id="KW-0969">Cilium</keyword>
<evidence type="ECO:0000259" key="7">
    <source>
        <dbReference type="Pfam" id="PF06429"/>
    </source>
</evidence>
<keyword evidence="10" id="KW-0282">Flagellum</keyword>
<feature type="domain" description="Flagellar basal-body/hook protein C-terminal" evidence="7">
    <location>
        <begin position="505"/>
        <end position="548"/>
    </location>
</feature>
<feature type="domain" description="Flagellar basal body rod protein N-terminal" evidence="6">
    <location>
        <begin position="8"/>
        <end position="35"/>
    </location>
</feature>
<dbReference type="Gene3D" id="2.60.98.20">
    <property type="entry name" value="Flagellar hook protein FlgE"/>
    <property type="match status" value="1"/>
</dbReference>
<evidence type="ECO:0000313" key="10">
    <source>
        <dbReference type="EMBL" id="SEA16932.1"/>
    </source>
</evidence>
<dbReference type="GO" id="GO:0009424">
    <property type="term" value="C:bacterial-type flagellum hook"/>
    <property type="evidence" value="ECO:0007669"/>
    <property type="project" value="TreeGrafter"/>
</dbReference>
<protein>
    <recommendedName>
        <fullName evidence="3 5">Flagellar hook protein FlgE</fullName>
    </recommendedName>
</protein>
<evidence type="ECO:0000259" key="9">
    <source>
        <dbReference type="Pfam" id="PF22692"/>
    </source>
</evidence>
<dbReference type="EMBL" id="FNQG01000009">
    <property type="protein sequence ID" value="SEA16932.1"/>
    <property type="molecule type" value="Genomic_DNA"/>
</dbReference>
<evidence type="ECO:0000256" key="4">
    <source>
        <dbReference type="ARBA" id="ARBA00023143"/>
    </source>
</evidence>
<dbReference type="InterPro" id="IPR053967">
    <property type="entry name" value="LlgE_F_G-like_D1"/>
</dbReference>
<dbReference type="Pfam" id="PF06429">
    <property type="entry name" value="Flg_bbr_C"/>
    <property type="match status" value="1"/>
</dbReference>